<name>A0ABU9AWY5_9BACT</name>
<dbReference type="GO" id="GO:0050518">
    <property type="term" value="F:2-C-methyl-D-erythritol 4-phosphate cytidylyltransferase activity"/>
    <property type="evidence" value="ECO:0007669"/>
    <property type="project" value="UniProtKB-EC"/>
</dbReference>
<comment type="function">
    <text evidence="3">Catalyzes the formation of 4-diphosphocytidyl-2-C-methyl-D-erythritol from CTP and 2-C-methyl-D-erythritol 4-phosphate (MEP).</text>
</comment>
<dbReference type="RefSeq" id="WP_341405999.1">
    <property type="nucleotide sequence ID" value="NZ_JBBUKT010000006.1"/>
</dbReference>
<reference evidence="4 5" key="1">
    <citation type="submission" date="2024-04" db="EMBL/GenBank/DDBJ databases">
        <title>Luteolibacter sp. isolated from soil.</title>
        <authorList>
            <person name="An J."/>
        </authorList>
    </citation>
    <scope>NUCLEOTIDE SEQUENCE [LARGE SCALE GENOMIC DNA]</scope>
    <source>
        <strain evidence="4 5">Y139</strain>
    </source>
</reference>
<feature type="site" description="Transition state stabilizer" evidence="3">
    <location>
        <position position="20"/>
    </location>
</feature>
<dbReference type="InterPro" id="IPR029044">
    <property type="entry name" value="Nucleotide-diphossugar_trans"/>
</dbReference>
<sequence>MGCAAVIVASGTSRRMGFDKLAAEIHGRSVLAHTVDAFMRASGISRVVLVCPEERFRLLEDEVYTKPIDRVDGGEHRQDSVANGLAILGAEDMLVAVHDGARPLVRPEAIDECIEAARKFGAATLAHAVADTLKKADAEGFSRYPVDRTNLWAMETPQIFRTSLLRRAYAGILERQTIVTDEVSVVEAMGISTKLVVSAFPNPKITVPADIALATALLMQGTEVDDLK</sequence>
<dbReference type="SUPFAM" id="SSF53448">
    <property type="entry name" value="Nucleotide-diphospho-sugar transferases"/>
    <property type="match status" value="1"/>
</dbReference>
<dbReference type="HAMAP" id="MF_00108">
    <property type="entry name" value="IspD"/>
    <property type="match status" value="1"/>
</dbReference>
<keyword evidence="3" id="KW-0414">Isoprene biosynthesis</keyword>
<dbReference type="Pfam" id="PF01128">
    <property type="entry name" value="IspD"/>
    <property type="match status" value="1"/>
</dbReference>
<dbReference type="EC" id="2.7.7.60" evidence="3"/>
<comment type="catalytic activity">
    <reaction evidence="3">
        <text>2-C-methyl-D-erythritol 4-phosphate + CTP + H(+) = 4-CDP-2-C-methyl-D-erythritol + diphosphate</text>
        <dbReference type="Rhea" id="RHEA:13429"/>
        <dbReference type="ChEBI" id="CHEBI:15378"/>
        <dbReference type="ChEBI" id="CHEBI:33019"/>
        <dbReference type="ChEBI" id="CHEBI:37563"/>
        <dbReference type="ChEBI" id="CHEBI:57823"/>
        <dbReference type="ChEBI" id="CHEBI:58262"/>
        <dbReference type="EC" id="2.7.7.60"/>
    </reaction>
</comment>
<evidence type="ECO:0000313" key="4">
    <source>
        <dbReference type="EMBL" id="MEK7952241.1"/>
    </source>
</evidence>
<evidence type="ECO:0000256" key="3">
    <source>
        <dbReference type="HAMAP-Rule" id="MF_00108"/>
    </source>
</evidence>
<dbReference type="InterPro" id="IPR034683">
    <property type="entry name" value="IspD/TarI"/>
</dbReference>
<feature type="site" description="Transition state stabilizer" evidence="3">
    <location>
        <position position="15"/>
    </location>
</feature>
<dbReference type="Proteomes" id="UP001371305">
    <property type="component" value="Unassembled WGS sequence"/>
</dbReference>
<dbReference type="EMBL" id="JBBUKT010000006">
    <property type="protein sequence ID" value="MEK7952241.1"/>
    <property type="molecule type" value="Genomic_DNA"/>
</dbReference>
<dbReference type="InterPro" id="IPR050088">
    <property type="entry name" value="IspD/TarI_cytidylyltransf_bact"/>
</dbReference>
<feature type="site" description="Positions MEP for the nucleophilic attack" evidence="3">
    <location>
        <position position="148"/>
    </location>
</feature>
<proteinExistence type="inferred from homology"/>
<dbReference type="NCBIfam" id="TIGR00453">
    <property type="entry name" value="ispD"/>
    <property type="match status" value="1"/>
</dbReference>
<protein>
    <recommendedName>
        <fullName evidence="3">2-C-methyl-D-erythritol 4-phosphate cytidylyltransferase</fullName>
        <ecNumber evidence="3">2.7.7.60</ecNumber>
    </recommendedName>
    <alternativeName>
        <fullName evidence="3">4-diphosphocytidyl-2C-methyl-D-erythritol synthase</fullName>
    </alternativeName>
    <alternativeName>
        <fullName evidence="3">MEP cytidylyltransferase</fullName>
        <shortName evidence="3">MCT</shortName>
    </alternativeName>
</protein>
<organism evidence="4 5">
    <name type="scientific">Luteolibacter soli</name>
    <dbReference type="NCBI Taxonomy" id="3135280"/>
    <lineage>
        <taxon>Bacteria</taxon>
        <taxon>Pseudomonadati</taxon>
        <taxon>Verrucomicrobiota</taxon>
        <taxon>Verrucomicrobiia</taxon>
        <taxon>Verrucomicrobiales</taxon>
        <taxon>Verrucomicrobiaceae</taxon>
        <taxon>Luteolibacter</taxon>
    </lineage>
</organism>
<accession>A0ABU9AWY5</accession>
<evidence type="ECO:0000256" key="1">
    <source>
        <dbReference type="ARBA" id="ARBA00022679"/>
    </source>
</evidence>
<evidence type="ECO:0000256" key="2">
    <source>
        <dbReference type="ARBA" id="ARBA00022695"/>
    </source>
</evidence>
<feature type="site" description="Positions MEP for the nucleophilic attack" evidence="3">
    <location>
        <position position="204"/>
    </location>
</feature>
<dbReference type="Gene3D" id="3.90.550.10">
    <property type="entry name" value="Spore Coat Polysaccharide Biosynthesis Protein SpsA, Chain A"/>
    <property type="match status" value="1"/>
</dbReference>
<comment type="pathway">
    <text evidence="3">Isoprenoid biosynthesis; isopentenyl diphosphate biosynthesis via DXP pathway; isopentenyl diphosphate from 1-deoxy-D-xylulose 5-phosphate: step 2/6.</text>
</comment>
<dbReference type="InterPro" id="IPR001228">
    <property type="entry name" value="IspD"/>
</dbReference>
<comment type="caution">
    <text evidence="4">The sequence shown here is derived from an EMBL/GenBank/DDBJ whole genome shotgun (WGS) entry which is preliminary data.</text>
</comment>
<keyword evidence="5" id="KW-1185">Reference proteome</keyword>
<comment type="similarity">
    <text evidence="3">Belongs to the IspD/TarI cytidylyltransferase family. IspD subfamily.</text>
</comment>
<dbReference type="PANTHER" id="PTHR32125">
    <property type="entry name" value="2-C-METHYL-D-ERYTHRITOL 4-PHOSPHATE CYTIDYLYLTRANSFERASE, CHLOROPLASTIC"/>
    <property type="match status" value="1"/>
</dbReference>
<evidence type="ECO:0000313" key="5">
    <source>
        <dbReference type="Proteomes" id="UP001371305"/>
    </source>
</evidence>
<dbReference type="PANTHER" id="PTHR32125:SF4">
    <property type="entry name" value="2-C-METHYL-D-ERYTHRITOL 4-PHOSPHATE CYTIDYLYLTRANSFERASE, CHLOROPLASTIC"/>
    <property type="match status" value="1"/>
</dbReference>
<gene>
    <name evidence="3 4" type="primary">ispD</name>
    <name evidence="4" type="ORF">WKV53_17155</name>
</gene>
<keyword evidence="2 3" id="KW-0548">Nucleotidyltransferase</keyword>
<keyword evidence="1 3" id="KW-0808">Transferase</keyword>
<dbReference type="CDD" id="cd02516">
    <property type="entry name" value="CDP-ME_synthetase"/>
    <property type="match status" value="1"/>
</dbReference>